<reference evidence="1 2" key="1">
    <citation type="submission" date="2017-03" db="EMBL/GenBank/DDBJ databases">
        <authorList>
            <person name="Afonso C.L."/>
            <person name="Miller P.J."/>
            <person name="Scott M.A."/>
            <person name="Spackman E."/>
            <person name="Goraichik I."/>
            <person name="Dimitrov K.M."/>
            <person name="Suarez D.L."/>
            <person name="Swayne D.E."/>
        </authorList>
    </citation>
    <scope>NUCLEOTIDE SEQUENCE [LARGE SCALE GENOMIC DNA]</scope>
    <source>
        <strain evidence="1 2">CECT 7691</strain>
    </source>
</reference>
<dbReference type="AlphaFoldDB" id="A0A1Y5REE9"/>
<proteinExistence type="predicted"/>
<accession>A0A1Y5REE9</accession>
<organism evidence="1 2">
    <name type="scientific">Oceanibacterium hippocampi</name>
    <dbReference type="NCBI Taxonomy" id="745714"/>
    <lineage>
        <taxon>Bacteria</taxon>
        <taxon>Pseudomonadati</taxon>
        <taxon>Pseudomonadota</taxon>
        <taxon>Alphaproteobacteria</taxon>
        <taxon>Sneathiellales</taxon>
        <taxon>Sneathiellaceae</taxon>
        <taxon>Oceanibacterium</taxon>
    </lineage>
</organism>
<gene>
    <name evidence="1" type="ORF">OCH7691_00304</name>
</gene>
<dbReference type="RefSeq" id="WP_085881657.1">
    <property type="nucleotide sequence ID" value="NZ_FWFR01000001.1"/>
</dbReference>
<name>A0A1Y5REE9_9PROT</name>
<dbReference type="EMBL" id="FWFR01000001">
    <property type="protein sequence ID" value="SLN15194.1"/>
    <property type="molecule type" value="Genomic_DNA"/>
</dbReference>
<dbReference type="SUPFAM" id="SSF48452">
    <property type="entry name" value="TPR-like"/>
    <property type="match status" value="1"/>
</dbReference>
<protein>
    <recommendedName>
        <fullName evidence="3">DUF924 domain-containing protein</fullName>
    </recommendedName>
</protein>
<evidence type="ECO:0000313" key="1">
    <source>
        <dbReference type="EMBL" id="SLN15194.1"/>
    </source>
</evidence>
<dbReference type="InterPro" id="IPR011990">
    <property type="entry name" value="TPR-like_helical_dom_sf"/>
</dbReference>
<dbReference type="InParanoid" id="A0A1Y5REE9"/>
<dbReference type="Proteomes" id="UP000193200">
    <property type="component" value="Unassembled WGS sequence"/>
</dbReference>
<dbReference type="Gene3D" id="1.20.58.320">
    <property type="entry name" value="TPR-like"/>
    <property type="match status" value="1"/>
</dbReference>
<dbReference type="Gene3D" id="1.25.40.10">
    <property type="entry name" value="Tetratricopeptide repeat domain"/>
    <property type="match status" value="1"/>
</dbReference>
<keyword evidence="2" id="KW-1185">Reference proteome</keyword>
<dbReference type="Pfam" id="PF06041">
    <property type="entry name" value="DUF924"/>
    <property type="match status" value="1"/>
</dbReference>
<sequence>MQATPDTVLDFWFDPAHEPLWFVRDDTFDAAIEERFRSVFEAAARGDLDHWQATPRGALALVIVLDQFSRNLLRGDPATFAQDEKARAIADAALGGGDDERLETATERRFLYMPFMHSERLDDQARCVALFMARGEDQKSLESAIRHRDIIARFGRFPHRNAVLGRTSTPAEAEFLTEPGSSF</sequence>
<dbReference type="InterPro" id="IPR010323">
    <property type="entry name" value="DUF924"/>
</dbReference>
<evidence type="ECO:0008006" key="3">
    <source>
        <dbReference type="Google" id="ProtNLM"/>
    </source>
</evidence>
<evidence type="ECO:0000313" key="2">
    <source>
        <dbReference type="Proteomes" id="UP000193200"/>
    </source>
</evidence>